<keyword evidence="3 5" id="KW-1133">Transmembrane helix</keyword>
<dbReference type="STRING" id="74649.A0A2P6PWV4"/>
<dbReference type="PANTHER" id="PTHR23241">
    <property type="entry name" value="LATE EMBRYOGENESIS ABUNDANT PLANTS LEA-RELATED"/>
    <property type="match status" value="1"/>
</dbReference>
<keyword evidence="4 5" id="KW-0472">Membrane</keyword>
<evidence type="ECO:0000313" key="8">
    <source>
        <dbReference type="Proteomes" id="UP000238479"/>
    </source>
</evidence>
<feature type="transmembrane region" description="Helical" evidence="5">
    <location>
        <begin position="28"/>
        <end position="52"/>
    </location>
</feature>
<keyword evidence="2 5" id="KW-0812">Transmembrane</keyword>
<dbReference type="Pfam" id="PF13664">
    <property type="entry name" value="DUF4149"/>
    <property type="match status" value="1"/>
</dbReference>
<evidence type="ECO:0000256" key="2">
    <source>
        <dbReference type="ARBA" id="ARBA00022692"/>
    </source>
</evidence>
<organism evidence="7 8">
    <name type="scientific">Rosa chinensis</name>
    <name type="common">China rose</name>
    <dbReference type="NCBI Taxonomy" id="74649"/>
    <lineage>
        <taxon>Eukaryota</taxon>
        <taxon>Viridiplantae</taxon>
        <taxon>Streptophyta</taxon>
        <taxon>Embryophyta</taxon>
        <taxon>Tracheophyta</taxon>
        <taxon>Spermatophyta</taxon>
        <taxon>Magnoliopsida</taxon>
        <taxon>eudicotyledons</taxon>
        <taxon>Gunneridae</taxon>
        <taxon>Pentapetalae</taxon>
        <taxon>rosids</taxon>
        <taxon>fabids</taxon>
        <taxon>Rosales</taxon>
        <taxon>Rosaceae</taxon>
        <taxon>Rosoideae</taxon>
        <taxon>Rosoideae incertae sedis</taxon>
        <taxon>Rosa</taxon>
    </lineage>
</organism>
<sequence length="66" mass="7547">MVGICCAISIALFGYLHPWNSSTLADKYWLGFLLASLAFNLTNLFIFTPMNIEMMKQRHKVKGIEH</sequence>
<evidence type="ECO:0000259" key="6">
    <source>
        <dbReference type="Pfam" id="PF13664"/>
    </source>
</evidence>
<comment type="subcellular location">
    <subcellularLocation>
        <location evidence="1">Membrane</location>
    </subcellularLocation>
</comment>
<dbReference type="InterPro" id="IPR053009">
    <property type="entry name" value="Xanthocillin_Biosynth-Assoc"/>
</dbReference>
<reference evidence="7 8" key="1">
    <citation type="journal article" date="2018" name="Nat. Genet.">
        <title>The Rosa genome provides new insights in the design of modern roses.</title>
        <authorList>
            <person name="Bendahmane M."/>
        </authorList>
    </citation>
    <scope>NUCLEOTIDE SEQUENCE [LARGE SCALE GENOMIC DNA]</scope>
    <source>
        <strain evidence="8">cv. Old Blush</strain>
    </source>
</reference>
<keyword evidence="8" id="KW-1185">Reference proteome</keyword>
<dbReference type="AlphaFoldDB" id="A0A2P6PWV4"/>
<gene>
    <name evidence="7" type="ORF">RchiOBHm_Chr6g0294301</name>
</gene>
<feature type="domain" description="TMEM205-like" evidence="6">
    <location>
        <begin position="3"/>
        <end position="60"/>
    </location>
</feature>
<dbReference type="Gramene" id="PRQ26412">
    <property type="protein sequence ID" value="PRQ26412"/>
    <property type="gene ID" value="RchiOBHm_Chr6g0294301"/>
</dbReference>
<dbReference type="EMBL" id="PDCK01000044">
    <property type="protein sequence ID" value="PRQ26412.1"/>
    <property type="molecule type" value="Genomic_DNA"/>
</dbReference>
<evidence type="ECO:0000313" key="7">
    <source>
        <dbReference type="EMBL" id="PRQ26412.1"/>
    </source>
</evidence>
<evidence type="ECO:0000256" key="4">
    <source>
        <dbReference type="ARBA" id="ARBA00023136"/>
    </source>
</evidence>
<evidence type="ECO:0000256" key="1">
    <source>
        <dbReference type="ARBA" id="ARBA00004370"/>
    </source>
</evidence>
<protein>
    <recommendedName>
        <fullName evidence="6">TMEM205-like domain-containing protein</fullName>
    </recommendedName>
</protein>
<name>A0A2P6PWV4_ROSCH</name>
<dbReference type="PANTHER" id="PTHR23241:SF102">
    <property type="entry name" value="LD23009P"/>
    <property type="match status" value="1"/>
</dbReference>
<dbReference type="GO" id="GO:0016020">
    <property type="term" value="C:membrane"/>
    <property type="evidence" value="ECO:0007669"/>
    <property type="project" value="UniProtKB-SubCell"/>
</dbReference>
<evidence type="ECO:0000256" key="3">
    <source>
        <dbReference type="ARBA" id="ARBA00022989"/>
    </source>
</evidence>
<proteinExistence type="predicted"/>
<dbReference type="InterPro" id="IPR025423">
    <property type="entry name" value="TMEM205-like"/>
</dbReference>
<comment type="caution">
    <text evidence="7">The sequence shown here is derived from an EMBL/GenBank/DDBJ whole genome shotgun (WGS) entry which is preliminary data.</text>
</comment>
<accession>A0A2P6PWV4</accession>
<dbReference type="Proteomes" id="UP000238479">
    <property type="component" value="Chromosome 6"/>
</dbReference>
<evidence type="ECO:0000256" key="5">
    <source>
        <dbReference type="SAM" id="Phobius"/>
    </source>
</evidence>